<dbReference type="FunCoup" id="A0A1X7TCJ8">
    <property type="interactions" value="143"/>
</dbReference>
<dbReference type="SMART" id="SM00502">
    <property type="entry name" value="BBC"/>
    <property type="match status" value="1"/>
</dbReference>
<dbReference type="InterPro" id="IPR027370">
    <property type="entry name" value="Znf-RING_euk"/>
</dbReference>
<organism evidence="14">
    <name type="scientific">Amphimedon queenslandica</name>
    <name type="common">Sponge</name>
    <dbReference type="NCBI Taxonomy" id="400682"/>
    <lineage>
        <taxon>Eukaryota</taxon>
        <taxon>Metazoa</taxon>
        <taxon>Porifera</taxon>
        <taxon>Demospongiae</taxon>
        <taxon>Heteroscleromorpha</taxon>
        <taxon>Haplosclerida</taxon>
        <taxon>Niphatidae</taxon>
        <taxon>Amphimedon</taxon>
    </lineage>
</organism>
<keyword evidence="6" id="KW-0833">Ubl conjugation pathway</keyword>
<dbReference type="CDD" id="cd05819">
    <property type="entry name" value="NHL"/>
    <property type="match status" value="1"/>
</dbReference>
<keyword evidence="5 8" id="KW-0863">Zinc-finger</keyword>
<dbReference type="OrthoDB" id="1870062at2759"/>
<evidence type="ECO:0000256" key="11">
    <source>
        <dbReference type="SAM" id="Coils"/>
    </source>
</evidence>
<dbReference type="KEGG" id="aqu:105315017"/>
<dbReference type="PROSITE" id="PS50089">
    <property type="entry name" value="ZF_RING_2"/>
    <property type="match status" value="1"/>
</dbReference>
<dbReference type="InterPro" id="IPR001258">
    <property type="entry name" value="NHL_repeat"/>
</dbReference>
<protein>
    <recommendedName>
        <fullName evidence="16">RING-type domain-containing protein</fullName>
    </recommendedName>
</protein>
<dbReference type="InterPro" id="IPR014756">
    <property type="entry name" value="Ig_E-set"/>
</dbReference>
<feature type="repeat" description="NHL" evidence="10">
    <location>
        <begin position="556"/>
        <end position="599"/>
    </location>
</feature>
<dbReference type="SUPFAM" id="SSF57850">
    <property type="entry name" value="RING/U-box"/>
    <property type="match status" value="1"/>
</dbReference>
<dbReference type="Proteomes" id="UP000007879">
    <property type="component" value="Unassembled WGS sequence"/>
</dbReference>
<evidence type="ECO:0000259" key="12">
    <source>
        <dbReference type="PROSITE" id="PS50089"/>
    </source>
</evidence>
<dbReference type="GO" id="GO:0008270">
    <property type="term" value="F:zinc ion binding"/>
    <property type="evidence" value="ECO:0007669"/>
    <property type="project" value="UniProtKB-KW"/>
</dbReference>
<dbReference type="PANTHER" id="PTHR25462:SF296">
    <property type="entry name" value="MEIOTIC P26, ISOFORM F"/>
    <property type="match status" value="1"/>
</dbReference>
<evidence type="ECO:0000256" key="1">
    <source>
        <dbReference type="ARBA" id="ARBA00008518"/>
    </source>
</evidence>
<dbReference type="Pfam" id="PF00643">
    <property type="entry name" value="zf-B_box"/>
    <property type="match status" value="1"/>
</dbReference>
<evidence type="ECO:0000259" key="13">
    <source>
        <dbReference type="PROSITE" id="PS50119"/>
    </source>
</evidence>
<dbReference type="SMART" id="SM00336">
    <property type="entry name" value="BBOX"/>
    <property type="match status" value="2"/>
</dbReference>
<evidence type="ECO:0000256" key="2">
    <source>
        <dbReference type="ARBA" id="ARBA00022553"/>
    </source>
</evidence>
<evidence type="ECO:0000256" key="8">
    <source>
        <dbReference type="PROSITE-ProRule" id="PRU00024"/>
    </source>
</evidence>
<dbReference type="SUPFAM" id="SSF101898">
    <property type="entry name" value="NHL repeat"/>
    <property type="match status" value="1"/>
</dbReference>
<evidence type="ECO:0000313" key="14">
    <source>
        <dbReference type="EnsemblMetazoa" id="Aqu2.1.12286_001"/>
    </source>
</evidence>
<dbReference type="Pfam" id="PF01436">
    <property type="entry name" value="NHL"/>
    <property type="match status" value="1"/>
</dbReference>
<dbReference type="InterPro" id="IPR000315">
    <property type="entry name" value="Znf_B-box"/>
</dbReference>
<reference evidence="15" key="1">
    <citation type="journal article" date="2010" name="Nature">
        <title>The Amphimedon queenslandica genome and the evolution of animal complexity.</title>
        <authorList>
            <person name="Srivastava M."/>
            <person name="Simakov O."/>
            <person name="Chapman J."/>
            <person name="Fahey B."/>
            <person name="Gauthier M.E."/>
            <person name="Mitros T."/>
            <person name="Richards G.S."/>
            <person name="Conaco C."/>
            <person name="Dacre M."/>
            <person name="Hellsten U."/>
            <person name="Larroux C."/>
            <person name="Putnam N.H."/>
            <person name="Stanke M."/>
            <person name="Adamska M."/>
            <person name="Darling A."/>
            <person name="Degnan S.M."/>
            <person name="Oakley T.H."/>
            <person name="Plachetzki D.C."/>
            <person name="Zhai Y."/>
            <person name="Adamski M."/>
            <person name="Calcino A."/>
            <person name="Cummins S.F."/>
            <person name="Goodstein D.M."/>
            <person name="Harris C."/>
            <person name="Jackson D.J."/>
            <person name="Leys S.P."/>
            <person name="Shu S."/>
            <person name="Woodcroft B.J."/>
            <person name="Vervoort M."/>
            <person name="Kosik K.S."/>
            <person name="Manning G."/>
            <person name="Degnan B.M."/>
            <person name="Rokhsar D.S."/>
        </authorList>
    </citation>
    <scope>NUCLEOTIDE SEQUENCE [LARGE SCALE GENOMIC DNA]</scope>
</reference>
<dbReference type="PROSITE" id="PS50119">
    <property type="entry name" value="ZF_BBOX"/>
    <property type="match status" value="2"/>
</dbReference>
<dbReference type="Pfam" id="PF13445">
    <property type="entry name" value="zf-RING_UBOX"/>
    <property type="match status" value="1"/>
</dbReference>
<evidence type="ECO:0008006" key="16">
    <source>
        <dbReference type="Google" id="ProtNLM"/>
    </source>
</evidence>
<dbReference type="Gene3D" id="2.120.10.30">
    <property type="entry name" value="TolB, C-terminal domain"/>
    <property type="match status" value="1"/>
</dbReference>
<dbReference type="PANTHER" id="PTHR25462">
    <property type="entry name" value="BONUS, ISOFORM C-RELATED"/>
    <property type="match status" value="1"/>
</dbReference>
<dbReference type="InterPro" id="IPR013083">
    <property type="entry name" value="Znf_RING/FYVE/PHD"/>
</dbReference>
<dbReference type="PROSITE" id="PS51125">
    <property type="entry name" value="NHL"/>
    <property type="match status" value="2"/>
</dbReference>
<dbReference type="SUPFAM" id="SSF81296">
    <property type="entry name" value="E set domains"/>
    <property type="match status" value="1"/>
</dbReference>
<dbReference type="InParanoid" id="A0A1X7TCJ8"/>
<keyword evidence="7" id="KW-0862">Zinc</keyword>
<feature type="domain" description="B box-type" evidence="13">
    <location>
        <begin position="153"/>
        <end position="194"/>
    </location>
</feature>
<feature type="domain" description="RING-type" evidence="12">
    <location>
        <begin position="13"/>
        <end position="57"/>
    </location>
</feature>
<evidence type="ECO:0000256" key="5">
    <source>
        <dbReference type="ARBA" id="ARBA00022771"/>
    </source>
</evidence>
<dbReference type="SUPFAM" id="SSF57845">
    <property type="entry name" value="B-box zinc-binding domain"/>
    <property type="match status" value="1"/>
</dbReference>
<feature type="repeat" description="NHL" evidence="10">
    <location>
        <begin position="509"/>
        <end position="551"/>
    </location>
</feature>
<dbReference type="Gene3D" id="3.30.160.60">
    <property type="entry name" value="Classic Zinc Finger"/>
    <property type="match status" value="1"/>
</dbReference>
<dbReference type="InterPro" id="IPR003649">
    <property type="entry name" value="Bbox_C"/>
</dbReference>
<keyword evidence="15" id="KW-1185">Reference proteome</keyword>
<dbReference type="Gene3D" id="3.30.40.10">
    <property type="entry name" value="Zinc/RING finger domain, C3HC4 (zinc finger)"/>
    <property type="match status" value="1"/>
</dbReference>
<feature type="domain" description="B box-type" evidence="13">
    <location>
        <begin position="92"/>
        <end position="140"/>
    </location>
</feature>
<dbReference type="PROSITE" id="PS00518">
    <property type="entry name" value="ZF_RING_1"/>
    <property type="match status" value="1"/>
</dbReference>
<dbReference type="SMART" id="SM00557">
    <property type="entry name" value="IG_FLMN"/>
    <property type="match status" value="1"/>
</dbReference>
<dbReference type="STRING" id="400682.A0A1X7TCJ8"/>
<reference evidence="14" key="2">
    <citation type="submission" date="2017-05" db="UniProtKB">
        <authorList>
            <consortium name="EnsemblMetazoa"/>
        </authorList>
    </citation>
    <scope>IDENTIFICATION</scope>
</reference>
<keyword evidence="3" id="KW-0479">Metal-binding</keyword>
<proteinExistence type="inferred from homology"/>
<name>A0A1X7TCJ8_AMPQE</name>
<dbReference type="InterPro" id="IPR047153">
    <property type="entry name" value="TRIM45/56/19-like"/>
</dbReference>
<dbReference type="EnsemblMetazoa" id="Aqu2.1.12286_001">
    <property type="protein sequence ID" value="Aqu2.1.12286_001"/>
    <property type="gene ID" value="Aqu2.1.12286"/>
</dbReference>
<gene>
    <name evidence="14" type="primary">105315017</name>
</gene>
<sequence length="722" mass="79974">MAENTSPAITMTCEVCSEYYTDPLMLPCLHSFCKKCLMKAKEKQGSADTSLKCPTCDTSVNLPDGKIEGLTQNLWFEHKSKEASIKKKIVNKEAISCDECDDSSDAAVVYCCDCGQFLCDYCKKGHKRNKKKANHKLIDLETKESIELPTVKHEAVYCARHLDQKLTYYCNDCNKLVCPICLNVKHKSHNYNDYLDEGEAARKALKESVASCDGVTPPVTEAIANGEKMLEQIATRKEEVRQEIKETFEELKAALDKRCNDLLMETEEIASTKRNCVKKQLDGFRKLVKQVSHGRDLASSVSERTDPGEVLSVKKLITNQLEECIEEYKNLPLEIEENEVIVTRLDTSILSKEINEFGSVSEVDIDAYSIDSGLAIPLATVKKERKFKVSLPAGIDKAASYLKGSFIKSDGSKEEGRVVIVNDNTAIVSCTPQSIGGYELSVTIRGHHIKGSPYQLSVKASRDYTTLTNQRSFNVGNYTSGVAVHTNGEVYASSYDGFVQVFSEDGTTVRRIGSKGNGNGQFEYPWGLLLVGDRLYVSDANLHRVQYFSATTGQYIGQFGSKSNGSVQFLKPEGMSIDYKGNILVADYSNKRVQVFKEDGTFVQVIQCDGYASDVAVDNEGKIHVTILDQNYIQVFSPDGKSHLDTYNNPAGNFNDPNGIAIDDEGYIFVSAYNGGTSYLHVLSPGRKQVKLISGPNPFGIALDKDGYIYVADNSNKCIMKY</sequence>
<evidence type="ECO:0000313" key="15">
    <source>
        <dbReference type="Proteomes" id="UP000007879"/>
    </source>
</evidence>
<feature type="coiled-coil region" evidence="11">
    <location>
        <begin position="223"/>
        <end position="257"/>
    </location>
</feature>
<dbReference type="eggNOG" id="KOG2177">
    <property type="taxonomic scope" value="Eukaryota"/>
</dbReference>
<dbReference type="InterPro" id="IPR011042">
    <property type="entry name" value="6-blade_b-propeller_TolB-like"/>
</dbReference>
<dbReference type="InterPro" id="IPR001841">
    <property type="entry name" value="Znf_RING"/>
</dbReference>
<accession>A0A1X7TCJ8</accession>
<evidence type="ECO:0000256" key="10">
    <source>
        <dbReference type="PROSITE-ProRule" id="PRU00504"/>
    </source>
</evidence>
<evidence type="ECO:0000256" key="3">
    <source>
        <dbReference type="ARBA" id="ARBA00022723"/>
    </source>
</evidence>
<dbReference type="InterPro" id="IPR017868">
    <property type="entry name" value="Filamin/ABP280_repeat-like"/>
</dbReference>
<comment type="similarity">
    <text evidence="1">Belongs to the TRIM/RBCC family.</text>
</comment>
<evidence type="ECO:0000256" key="9">
    <source>
        <dbReference type="PROSITE-ProRule" id="PRU00087"/>
    </source>
</evidence>
<keyword evidence="2" id="KW-0597">Phosphoprotein</keyword>
<dbReference type="Gene3D" id="2.60.40.10">
    <property type="entry name" value="Immunoglobulins"/>
    <property type="match status" value="1"/>
</dbReference>
<evidence type="ECO:0000256" key="7">
    <source>
        <dbReference type="ARBA" id="ARBA00022833"/>
    </source>
</evidence>
<dbReference type="EnsemblMetazoa" id="XM_011409507.2">
    <property type="protein sequence ID" value="XP_011407809.1"/>
    <property type="gene ID" value="LOC105315017"/>
</dbReference>
<dbReference type="Gene3D" id="4.10.830.40">
    <property type="match status" value="1"/>
</dbReference>
<feature type="repeat" description="Filamin" evidence="9">
    <location>
        <begin position="355"/>
        <end position="458"/>
    </location>
</feature>
<keyword evidence="4" id="KW-0677">Repeat</keyword>
<dbReference type="InterPro" id="IPR001298">
    <property type="entry name" value="Filamin/ABP280_rpt"/>
</dbReference>
<dbReference type="AlphaFoldDB" id="A0A1X7TCJ8"/>
<dbReference type="CDD" id="cd19756">
    <property type="entry name" value="Bbox2"/>
    <property type="match status" value="1"/>
</dbReference>
<dbReference type="SMART" id="SM00184">
    <property type="entry name" value="RING"/>
    <property type="match status" value="1"/>
</dbReference>
<dbReference type="PROSITE" id="PS50194">
    <property type="entry name" value="FILAMIN_REPEAT"/>
    <property type="match status" value="1"/>
</dbReference>
<dbReference type="Pfam" id="PF00630">
    <property type="entry name" value="Filamin"/>
    <property type="match status" value="1"/>
</dbReference>
<dbReference type="InterPro" id="IPR013783">
    <property type="entry name" value="Ig-like_fold"/>
</dbReference>
<evidence type="ECO:0000256" key="4">
    <source>
        <dbReference type="ARBA" id="ARBA00022737"/>
    </source>
</evidence>
<dbReference type="InterPro" id="IPR017907">
    <property type="entry name" value="Znf_RING_CS"/>
</dbReference>
<keyword evidence="11" id="KW-0175">Coiled coil</keyword>
<evidence type="ECO:0000256" key="6">
    <source>
        <dbReference type="ARBA" id="ARBA00022786"/>
    </source>
</evidence>